<proteinExistence type="inferred from homology"/>
<feature type="domain" description="LOB" evidence="3">
    <location>
        <begin position="12"/>
        <end position="113"/>
    </location>
</feature>
<reference evidence="4 5" key="1">
    <citation type="journal article" date="2023" name="Hortic Res">
        <title>Pangenome of water caltrop reveals structural variations and asymmetric subgenome divergence after allopolyploidization.</title>
        <authorList>
            <person name="Zhang X."/>
            <person name="Chen Y."/>
            <person name="Wang L."/>
            <person name="Yuan Y."/>
            <person name="Fang M."/>
            <person name="Shi L."/>
            <person name="Lu R."/>
            <person name="Comes H.P."/>
            <person name="Ma Y."/>
            <person name="Chen Y."/>
            <person name="Huang G."/>
            <person name="Zhou Y."/>
            <person name="Zheng Z."/>
            <person name="Qiu Y."/>
        </authorList>
    </citation>
    <scope>NUCLEOTIDE SEQUENCE [LARGE SCALE GENOMIC DNA]</scope>
    <source>
        <tissue evidence="4">Roots</tissue>
    </source>
</reference>
<dbReference type="InterPro" id="IPR004883">
    <property type="entry name" value="LOB"/>
</dbReference>
<dbReference type="AlphaFoldDB" id="A0AAN7PK92"/>
<evidence type="ECO:0000256" key="2">
    <source>
        <dbReference type="SAM" id="Coils"/>
    </source>
</evidence>
<keyword evidence="2" id="KW-0175">Coiled coil</keyword>
<comment type="caution">
    <text evidence="4">The sequence shown here is derived from an EMBL/GenBank/DDBJ whole genome shotgun (WGS) entry which is preliminary data.</text>
</comment>
<evidence type="ECO:0000256" key="1">
    <source>
        <dbReference type="ARBA" id="ARBA00005474"/>
    </source>
</evidence>
<dbReference type="PANTHER" id="PTHR31301">
    <property type="entry name" value="LOB DOMAIN-CONTAINING PROTEIN 4-RELATED"/>
    <property type="match status" value="1"/>
</dbReference>
<evidence type="ECO:0000259" key="3">
    <source>
        <dbReference type="PROSITE" id="PS50891"/>
    </source>
</evidence>
<dbReference type="Pfam" id="PF03195">
    <property type="entry name" value="LOB"/>
    <property type="match status" value="1"/>
</dbReference>
<dbReference type="PROSITE" id="PS50891">
    <property type="entry name" value="LOB"/>
    <property type="match status" value="1"/>
</dbReference>
<gene>
    <name evidence="4" type="ORF">SAY87_027615</name>
</gene>
<evidence type="ECO:0000313" key="4">
    <source>
        <dbReference type="EMBL" id="KAK4750166.1"/>
    </source>
</evidence>
<name>A0AAN7PK92_9MYRT</name>
<sequence>MPQRNHGVRSSSSCAACKLLKRRCGPGCIFAPYFRSDEPKKFAKVHKVFGASNVSKILGDVPEEQREDTVNSLAYEAEARLRDPVYGCIGAIAILQRKMAELQHDLAVARARLARVAATPGAAAAESSGGGGGVGGLEYDGGHLVMNNVEGGAFVNVNDGYYPCSGGGGEGPSSTIESFGQVSSSGWSQDLGGGVSEYFGHSPFMS</sequence>
<accession>A0AAN7PK92</accession>
<protein>
    <recommendedName>
        <fullName evidence="3">LOB domain-containing protein</fullName>
    </recommendedName>
</protein>
<dbReference type="Proteomes" id="UP001345219">
    <property type="component" value="Chromosome 21"/>
</dbReference>
<feature type="coiled-coil region" evidence="2">
    <location>
        <begin position="92"/>
        <end position="119"/>
    </location>
</feature>
<dbReference type="EMBL" id="JAXIOK010000018">
    <property type="protein sequence ID" value="KAK4750166.1"/>
    <property type="molecule type" value="Genomic_DNA"/>
</dbReference>
<comment type="similarity">
    <text evidence="1">Belongs to the LOB domain-containing protein family.</text>
</comment>
<dbReference type="PANTHER" id="PTHR31301:SF24">
    <property type="entry name" value="LOB DOMAIN-CONTAINING PROTEIN 21"/>
    <property type="match status" value="1"/>
</dbReference>
<organism evidence="4 5">
    <name type="scientific">Trapa incisa</name>
    <dbReference type="NCBI Taxonomy" id="236973"/>
    <lineage>
        <taxon>Eukaryota</taxon>
        <taxon>Viridiplantae</taxon>
        <taxon>Streptophyta</taxon>
        <taxon>Embryophyta</taxon>
        <taxon>Tracheophyta</taxon>
        <taxon>Spermatophyta</taxon>
        <taxon>Magnoliopsida</taxon>
        <taxon>eudicotyledons</taxon>
        <taxon>Gunneridae</taxon>
        <taxon>Pentapetalae</taxon>
        <taxon>rosids</taxon>
        <taxon>malvids</taxon>
        <taxon>Myrtales</taxon>
        <taxon>Lythraceae</taxon>
        <taxon>Trapa</taxon>
    </lineage>
</organism>
<evidence type="ECO:0000313" key="5">
    <source>
        <dbReference type="Proteomes" id="UP001345219"/>
    </source>
</evidence>
<keyword evidence="5" id="KW-1185">Reference proteome</keyword>